<dbReference type="NCBIfam" id="TIGR00099">
    <property type="entry name" value="Cof-subfamily"/>
    <property type="match status" value="1"/>
</dbReference>
<dbReference type="PROSITE" id="PS01229">
    <property type="entry name" value="COF_2"/>
    <property type="match status" value="1"/>
</dbReference>
<sequence>MIKAVFFDIDGTLVSFHTHRVSEATRQAIRQLRTQGIKVFIATGRHLQVINNLGDLEFDGYVTLNGSCCYIGRDRVIYRRMIPEIALEHLIKYQEEKETFPCIFVREKDMFINYNNQHTREVFRMLDFPEPVVKDIHEATREGVFQLIAFFSEQQEDRIMQALPECEATRWNPLFTDVVPVGGNKSIGMEKILAYFGISREETMAFGDGGNDIPMLEYAGIGVAMGNASEEVQRHADFVTSGVDDEGIVHALKHFHIGGL</sequence>
<dbReference type="PANTHER" id="PTHR10000:SF25">
    <property type="entry name" value="PHOSPHATASE YKRA-RELATED"/>
    <property type="match status" value="1"/>
</dbReference>
<organism evidence="3 5">
    <name type="scientific">Odoribacter splanchnicus</name>
    <dbReference type="NCBI Taxonomy" id="28118"/>
    <lineage>
        <taxon>Bacteria</taxon>
        <taxon>Pseudomonadati</taxon>
        <taxon>Bacteroidota</taxon>
        <taxon>Bacteroidia</taxon>
        <taxon>Bacteroidales</taxon>
        <taxon>Odoribacteraceae</taxon>
        <taxon>Odoribacter</taxon>
    </lineage>
</organism>
<dbReference type="GO" id="GO:0000287">
    <property type="term" value="F:magnesium ion binding"/>
    <property type="evidence" value="ECO:0007669"/>
    <property type="project" value="TreeGrafter"/>
</dbReference>
<dbReference type="SFLD" id="SFLDG01144">
    <property type="entry name" value="C2.B.4:_PGP_Like"/>
    <property type="match status" value="1"/>
</dbReference>
<evidence type="ECO:0000313" key="1">
    <source>
        <dbReference type="EMBL" id="MCG4959973.1"/>
    </source>
</evidence>
<dbReference type="Gene3D" id="3.30.1240.10">
    <property type="match status" value="1"/>
</dbReference>
<dbReference type="RefSeq" id="WP_013612015.1">
    <property type="nucleotide sequence ID" value="NZ_BAABYK010000001.1"/>
</dbReference>
<dbReference type="Pfam" id="PF08282">
    <property type="entry name" value="Hydrolase_3"/>
    <property type="match status" value="1"/>
</dbReference>
<accession>A0A3D4Z7R5</accession>
<evidence type="ECO:0000313" key="5">
    <source>
        <dbReference type="Proteomes" id="UP000284434"/>
    </source>
</evidence>
<evidence type="ECO:0000313" key="2">
    <source>
        <dbReference type="EMBL" id="RGV23045.1"/>
    </source>
</evidence>
<dbReference type="EMBL" id="QRYW01000029">
    <property type="protein sequence ID" value="RGV23045.1"/>
    <property type="molecule type" value="Genomic_DNA"/>
</dbReference>
<evidence type="ECO:0000313" key="3">
    <source>
        <dbReference type="EMBL" id="RGY05540.1"/>
    </source>
</evidence>
<dbReference type="SFLD" id="SFLDG01140">
    <property type="entry name" value="C2.B:_Phosphomannomutase_and_P"/>
    <property type="match status" value="1"/>
</dbReference>
<proteinExistence type="predicted"/>
<dbReference type="PANTHER" id="PTHR10000">
    <property type="entry name" value="PHOSPHOSERINE PHOSPHATASE"/>
    <property type="match status" value="1"/>
</dbReference>
<dbReference type="GeneID" id="61275022"/>
<dbReference type="Proteomes" id="UP000283426">
    <property type="component" value="Unassembled WGS sequence"/>
</dbReference>
<dbReference type="EMBL" id="QSCO01000017">
    <property type="protein sequence ID" value="RGY05540.1"/>
    <property type="molecule type" value="Genomic_DNA"/>
</dbReference>
<reference evidence="4 5" key="1">
    <citation type="submission" date="2018-08" db="EMBL/GenBank/DDBJ databases">
        <title>A genome reference for cultivated species of the human gut microbiota.</title>
        <authorList>
            <person name="Zou Y."/>
            <person name="Xue W."/>
            <person name="Luo G."/>
        </authorList>
    </citation>
    <scope>NUCLEOTIDE SEQUENCE [LARGE SCALE GENOMIC DNA]</scope>
    <source>
        <strain evidence="2 4">AF14-6AC</strain>
        <strain evidence="3 5">OF03-11</strain>
    </source>
</reference>
<dbReference type="NCBIfam" id="TIGR01484">
    <property type="entry name" value="HAD-SF-IIB"/>
    <property type="match status" value="1"/>
</dbReference>
<dbReference type="Gene3D" id="3.40.50.1000">
    <property type="entry name" value="HAD superfamily/HAD-like"/>
    <property type="match status" value="1"/>
</dbReference>
<dbReference type="EMBL" id="JAKNDN010000015">
    <property type="protein sequence ID" value="MCG4959973.1"/>
    <property type="molecule type" value="Genomic_DNA"/>
</dbReference>
<dbReference type="InterPro" id="IPR023214">
    <property type="entry name" value="HAD_sf"/>
</dbReference>
<gene>
    <name evidence="2" type="ORF">DWW24_13685</name>
    <name evidence="3" type="ORF">DXA53_12255</name>
    <name evidence="1" type="ORF">L0P03_08945</name>
</gene>
<protein>
    <submittedName>
        <fullName evidence="3">Cof-type HAD-IIB family hydrolase</fullName>
    </submittedName>
</protein>
<dbReference type="GO" id="GO:0016791">
    <property type="term" value="F:phosphatase activity"/>
    <property type="evidence" value="ECO:0007669"/>
    <property type="project" value="UniProtKB-ARBA"/>
</dbReference>
<keyword evidence="3" id="KW-0378">Hydrolase</keyword>
<comment type="caution">
    <text evidence="3">The sequence shown here is derived from an EMBL/GenBank/DDBJ whole genome shotgun (WGS) entry which is preliminary data.</text>
</comment>
<evidence type="ECO:0000313" key="4">
    <source>
        <dbReference type="Proteomes" id="UP000283426"/>
    </source>
</evidence>
<name>A0A3D4Z7R5_9BACT</name>
<dbReference type="InterPro" id="IPR006379">
    <property type="entry name" value="HAD-SF_hydro_IIB"/>
</dbReference>
<dbReference type="Proteomes" id="UP000284434">
    <property type="component" value="Unassembled WGS sequence"/>
</dbReference>
<dbReference type="InterPro" id="IPR036412">
    <property type="entry name" value="HAD-like_sf"/>
</dbReference>
<dbReference type="Proteomes" id="UP001199750">
    <property type="component" value="Unassembled WGS sequence"/>
</dbReference>
<dbReference type="OMA" id="NNDLPMF"/>
<dbReference type="SFLD" id="SFLDS00003">
    <property type="entry name" value="Haloacid_Dehalogenase"/>
    <property type="match status" value="1"/>
</dbReference>
<dbReference type="PROSITE" id="PS01228">
    <property type="entry name" value="COF_1"/>
    <property type="match status" value="1"/>
</dbReference>
<dbReference type="AlphaFoldDB" id="A0A3D4Z7R5"/>
<reference evidence="1" key="2">
    <citation type="submission" date="2022-01" db="EMBL/GenBank/DDBJ databases">
        <title>Collection of gut derived symbiotic bacterial strains cultured from healthy donors.</title>
        <authorList>
            <person name="Lin H."/>
            <person name="Kohout C."/>
            <person name="Waligurski E."/>
            <person name="Pamer E.G."/>
        </authorList>
    </citation>
    <scope>NUCLEOTIDE SEQUENCE</scope>
    <source>
        <strain evidence="1">DFI.1.149</strain>
    </source>
</reference>
<dbReference type="InterPro" id="IPR000150">
    <property type="entry name" value="Cof"/>
</dbReference>
<dbReference type="GO" id="GO:0005829">
    <property type="term" value="C:cytosol"/>
    <property type="evidence" value="ECO:0007669"/>
    <property type="project" value="TreeGrafter"/>
</dbReference>
<dbReference type="SUPFAM" id="SSF56784">
    <property type="entry name" value="HAD-like"/>
    <property type="match status" value="1"/>
</dbReference>